<evidence type="ECO:0000256" key="1">
    <source>
        <dbReference type="SAM" id="Phobius"/>
    </source>
</evidence>
<reference evidence="2" key="1">
    <citation type="submission" date="2021-01" db="EMBL/GenBank/DDBJ databases">
        <title>Genome public.</title>
        <authorList>
            <person name="Liu C."/>
            <person name="Sun Q."/>
        </authorList>
    </citation>
    <scope>NUCLEOTIDE SEQUENCE</scope>
    <source>
        <strain evidence="2">YIM B02565</strain>
    </source>
</reference>
<dbReference type="EMBL" id="JAESWA010000025">
    <property type="protein sequence ID" value="MBL4933519.1"/>
    <property type="molecule type" value="Genomic_DNA"/>
</dbReference>
<keyword evidence="3" id="KW-1185">Reference proteome</keyword>
<feature type="transmembrane region" description="Helical" evidence="1">
    <location>
        <begin position="339"/>
        <end position="357"/>
    </location>
</feature>
<sequence length="361" mass="41350">MENNSRQNISEVQNYVCQGCGANMKFDPESQTLKCEYCNNSQEVLSQDKHIKEYDFKTAEDMASKDWGSETKVVQCTSCGSEVVFNSLEVATKCSFCGSAYTVKNEATIGIAPESLIPFKISEKKANEMFSDWIKKRPYAPEALRTSYKNDKMTGIYIPFWTYDVDTISDYSIEVGNNHHITENYVVDGNTKKRTVKKMIWKTNNGKYSKYYDDILINASKQIDEKLMKELEPFHLKELVAYDPKFLSGFAAEKYSIGLKEGWENAKRGVDEDIMSYIKENNKGEKIGDINISTSYNDIKFKHILVPVWISSYTYKNKVYRYIINGQTGEVQGDAPTSLIKLLLGMAFLIAIGYFILRHYK</sequence>
<dbReference type="PANTHER" id="PTHR37826">
    <property type="entry name" value="FLOTILLIN BAND_7_5 DOMAIN PROTEIN"/>
    <property type="match status" value="1"/>
</dbReference>
<comment type="caution">
    <text evidence="2">The sequence shown here is derived from an EMBL/GenBank/DDBJ whole genome shotgun (WGS) entry which is preliminary data.</text>
</comment>
<evidence type="ECO:0000313" key="2">
    <source>
        <dbReference type="EMBL" id="MBL4933519.1"/>
    </source>
</evidence>
<name>A0A937FGV2_9CLOT</name>
<organism evidence="2 3">
    <name type="scientific">Clostridium paridis</name>
    <dbReference type="NCBI Taxonomy" id="2803863"/>
    <lineage>
        <taxon>Bacteria</taxon>
        <taxon>Bacillati</taxon>
        <taxon>Bacillota</taxon>
        <taxon>Clostridia</taxon>
        <taxon>Eubacteriales</taxon>
        <taxon>Clostridiaceae</taxon>
        <taxon>Clostridium</taxon>
    </lineage>
</organism>
<protein>
    <recommendedName>
        <fullName evidence="4">TFIIB-type zinc ribbon-containing protein</fullName>
    </recommendedName>
</protein>
<dbReference type="Gene3D" id="2.20.28.30">
    <property type="entry name" value="RNA polymerase ii, chain L"/>
    <property type="match status" value="2"/>
</dbReference>
<keyword evidence="1" id="KW-0812">Transmembrane</keyword>
<accession>A0A937FGV2</accession>
<keyword evidence="1" id="KW-0472">Membrane</keyword>
<dbReference type="PANTHER" id="PTHR37826:SF3">
    <property type="entry name" value="J DOMAIN-CONTAINING PROTEIN"/>
    <property type="match status" value="1"/>
</dbReference>
<dbReference type="RefSeq" id="WP_202768961.1">
    <property type="nucleotide sequence ID" value="NZ_JAESWA010000025.1"/>
</dbReference>
<dbReference type="Proteomes" id="UP000623681">
    <property type="component" value="Unassembled WGS sequence"/>
</dbReference>
<dbReference type="AlphaFoldDB" id="A0A937FGV2"/>
<evidence type="ECO:0008006" key="4">
    <source>
        <dbReference type="Google" id="ProtNLM"/>
    </source>
</evidence>
<proteinExistence type="predicted"/>
<gene>
    <name evidence="2" type="ORF">JK634_17135</name>
</gene>
<keyword evidence="1" id="KW-1133">Transmembrane helix</keyword>
<evidence type="ECO:0000313" key="3">
    <source>
        <dbReference type="Proteomes" id="UP000623681"/>
    </source>
</evidence>